<evidence type="ECO:0000256" key="1">
    <source>
        <dbReference type="ARBA" id="ARBA00022428"/>
    </source>
</evidence>
<protein>
    <recommendedName>
        <fullName evidence="6">Ubiquinone/menaquinone biosynthesis C-methyltransferase UbiE</fullName>
        <ecNumber evidence="6">2.1.1.163</ecNumber>
        <ecNumber evidence="6">2.1.1.201</ecNumber>
    </recommendedName>
    <alternativeName>
        <fullName evidence="6">2-methoxy-6-polyprenyl-1,4-benzoquinol methylase</fullName>
    </alternativeName>
    <alternativeName>
        <fullName evidence="6">Demethylmenaquinone methyltransferase</fullName>
    </alternativeName>
</protein>
<dbReference type="UniPathway" id="UPA00079">
    <property type="reaction ID" value="UER00169"/>
</dbReference>
<evidence type="ECO:0000256" key="4">
    <source>
        <dbReference type="ARBA" id="ARBA00022688"/>
    </source>
</evidence>
<organism evidence="7 8">
    <name type="scientific">Halorhodospira halochloris</name>
    <name type="common">Ectothiorhodospira halochloris</name>
    <dbReference type="NCBI Taxonomy" id="1052"/>
    <lineage>
        <taxon>Bacteria</taxon>
        <taxon>Pseudomonadati</taxon>
        <taxon>Pseudomonadota</taxon>
        <taxon>Gammaproteobacteria</taxon>
        <taxon>Chromatiales</taxon>
        <taxon>Ectothiorhodospiraceae</taxon>
        <taxon>Halorhodospira</taxon>
    </lineage>
</organism>
<dbReference type="InterPro" id="IPR029063">
    <property type="entry name" value="SAM-dependent_MTases_sf"/>
</dbReference>
<dbReference type="Pfam" id="PF01209">
    <property type="entry name" value="Ubie_methyltran"/>
    <property type="match status" value="1"/>
</dbReference>
<keyword evidence="1 6" id="KW-0474">Menaquinone biosynthesis</keyword>
<dbReference type="HAMAP" id="MF_01813">
    <property type="entry name" value="MenG_UbiE_methyltr"/>
    <property type="match status" value="1"/>
</dbReference>
<dbReference type="Proteomes" id="UP000218890">
    <property type="component" value="Chromosome"/>
</dbReference>
<feature type="binding site" evidence="6">
    <location>
        <begin position="121"/>
        <end position="122"/>
    </location>
    <ligand>
        <name>S-adenosyl-L-methionine</name>
        <dbReference type="ChEBI" id="CHEBI:59789"/>
    </ligand>
</feature>
<name>A0A0X8X6W9_HALHR</name>
<dbReference type="PANTHER" id="PTHR43591:SF24">
    <property type="entry name" value="2-METHOXY-6-POLYPRENYL-1,4-BENZOQUINOL METHYLASE, MITOCHONDRIAL"/>
    <property type="match status" value="1"/>
</dbReference>
<comment type="catalytic activity">
    <reaction evidence="6">
        <text>a 2-demethylmenaquinol + S-adenosyl-L-methionine = a menaquinol + S-adenosyl-L-homocysteine + H(+)</text>
        <dbReference type="Rhea" id="RHEA:42640"/>
        <dbReference type="Rhea" id="RHEA-COMP:9539"/>
        <dbReference type="Rhea" id="RHEA-COMP:9563"/>
        <dbReference type="ChEBI" id="CHEBI:15378"/>
        <dbReference type="ChEBI" id="CHEBI:18151"/>
        <dbReference type="ChEBI" id="CHEBI:55437"/>
        <dbReference type="ChEBI" id="CHEBI:57856"/>
        <dbReference type="ChEBI" id="CHEBI:59789"/>
        <dbReference type="EC" id="2.1.1.163"/>
    </reaction>
</comment>
<comment type="caution">
    <text evidence="6">Lacks conserved residue(s) required for the propagation of feature annotation.</text>
</comment>
<keyword evidence="3 6" id="KW-0808">Transferase</keyword>
<comment type="similarity">
    <text evidence="6">Belongs to the class I-like SAM-binding methyltransferase superfamily. MenG/UbiE family.</text>
</comment>
<sequence>MNEDKTTHFGYQEVPVAEKARHVGSVFDSVADRYDLMNDLMSAGMHRLWKRRAIAQAMLSKGQDVLDLAGGTGDLARLALDKVGDDGHVVLSDINAAMLQRGRDRFINEGIDSQASYVRCDAEFLPFPDGSFDRVTIGFGLRNVTNKDRALAEMRRVLRPGGRAIILEFSHVQVAALRPFYDLYSFRVMPIMGKLIVDDPDSYRYLAESIRVHPDAQTLSNMMENAGFEDCGYNLLTAGVVAIHHGWVY</sequence>
<dbReference type="AlphaFoldDB" id="A0A0X8X6W9"/>
<dbReference type="InterPro" id="IPR023576">
    <property type="entry name" value="UbiE/COQ5_MeTrFase_CS"/>
</dbReference>
<dbReference type="NCBIfam" id="TIGR01934">
    <property type="entry name" value="MenG_MenH_UbiE"/>
    <property type="match status" value="1"/>
</dbReference>
<keyword evidence="4 6" id="KW-0831">Ubiquinone biosynthesis</keyword>
<dbReference type="EMBL" id="AP017372">
    <property type="protein sequence ID" value="BAU56691.1"/>
    <property type="molecule type" value="Genomic_DNA"/>
</dbReference>
<dbReference type="EC" id="2.1.1.201" evidence="6"/>
<dbReference type="GO" id="GO:0009234">
    <property type="term" value="P:menaquinone biosynthetic process"/>
    <property type="evidence" value="ECO:0007669"/>
    <property type="project" value="UniProtKB-UniRule"/>
</dbReference>
<dbReference type="GO" id="GO:0008425">
    <property type="term" value="F:2-methoxy-6-polyprenyl-1,4-benzoquinol methyltransferase activity"/>
    <property type="evidence" value="ECO:0007669"/>
    <property type="project" value="UniProtKB-UniRule"/>
</dbReference>
<evidence type="ECO:0000313" key="8">
    <source>
        <dbReference type="Proteomes" id="UP000218890"/>
    </source>
</evidence>
<dbReference type="PROSITE" id="PS01184">
    <property type="entry name" value="UBIE_2"/>
    <property type="match status" value="1"/>
</dbReference>
<proteinExistence type="inferred from homology"/>
<feature type="binding site" evidence="6">
    <location>
        <position position="72"/>
    </location>
    <ligand>
        <name>S-adenosyl-L-methionine</name>
        <dbReference type="ChEBI" id="CHEBI:59789"/>
    </ligand>
</feature>
<evidence type="ECO:0000256" key="2">
    <source>
        <dbReference type="ARBA" id="ARBA00022603"/>
    </source>
</evidence>
<dbReference type="GO" id="GO:0032259">
    <property type="term" value="P:methylation"/>
    <property type="evidence" value="ECO:0007669"/>
    <property type="project" value="UniProtKB-KW"/>
</dbReference>
<evidence type="ECO:0000313" key="7">
    <source>
        <dbReference type="EMBL" id="BAU56691.1"/>
    </source>
</evidence>
<dbReference type="InterPro" id="IPR004033">
    <property type="entry name" value="UbiE/COQ5_MeTrFase"/>
</dbReference>
<dbReference type="OrthoDB" id="9808140at2"/>
<dbReference type="NCBIfam" id="NF001244">
    <property type="entry name" value="PRK00216.1-5"/>
    <property type="match status" value="1"/>
</dbReference>
<evidence type="ECO:0000256" key="5">
    <source>
        <dbReference type="ARBA" id="ARBA00022691"/>
    </source>
</evidence>
<dbReference type="RefSeq" id="WP_096406876.1">
    <property type="nucleotide sequence ID" value="NZ_AP017372.2"/>
</dbReference>
<dbReference type="GO" id="GO:0043770">
    <property type="term" value="F:demethylmenaquinone methyltransferase activity"/>
    <property type="evidence" value="ECO:0007669"/>
    <property type="project" value="UniProtKB-UniRule"/>
</dbReference>
<comment type="catalytic activity">
    <reaction evidence="6">
        <text>a 2-methoxy-6-(all-trans-polyprenyl)benzene-1,4-diol + S-adenosyl-L-methionine = a 5-methoxy-2-methyl-3-(all-trans-polyprenyl)benzene-1,4-diol + S-adenosyl-L-homocysteine + H(+)</text>
        <dbReference type="Rhea" id="RHEA:28286"/>
        <dbReference type="Rhea" id="RHEA-COMP:10858"/>
        <dbReference type="Rhea" id="RHEA-COMP:10859"/>
        <dbReference type="ChEBI" id="CHEBI:15378"/>
        <dbReference type="ChEBI" id="CHEBI:57856"/>
        <dbReference type="ChEBI" id="CHEBI:59789"/>
        <dbReference type="ChEBI" id="CHEBI:84166"/>
        <dbReference type="ChEBI" id="CHEBI:84167"/>
        <dbReference type="EC" id="2.1.1.201"/>
    </reaction>
</comment>
<keyword evidence="8" id="KW-1185">Reference proteome</keyword>
<keyword evidence="2 6" id="KW-0489">Methyltransferase</keyword>
<keyword evidence="7" id="KW-0830">Ubiquinone</keyword>
<dbReference type="UniPathway" id="UPA00232"/>
<comment type="pathway">
    <text evidence="6">Cofactor biosynthesis; ubiquinone biosynthesis.</text>
</comment>
<reference evidence="7" key="1">
    <citation type="submission" date="2016-02" db="EMBL/GenBank/DDBJ databases">
        <title>Halorhodospira halochloris DSM-1059 complete genome, version 2.</title>
        <authorList>
            <person name="Tsukatani Y."/>
        </authorList>
    </citation>
    <scope>NUCLEOTIDE SEQUENCE</scope>
    <source>
        <strain evidence="7">DSM 1059</strain>
    </source>
</reference>
<evidence type="ECO:0000256" key="3">
    <source>
        <dbReference type="ARBA" id="ARBA00022679"/>
    </source>
</evidence>
<dbReference type="EC" id="2.1.1.163" evidence="6"/>
<gene>
    <name evidence="6 7" type="primary">ubiE</name>
    <name evidence="7" type="ORF">HH1059_00220</name>
</gene>
<dbReference type="PROSITE" id="PS01183">
    <property type="entry name" value="UBIE_1"/>
    <property type="match status" value="1"/>
</dbReference>
<evidence type="ECO:0000256" key="6">
    <source>
        <dbReference type="HAMAP-Rule" id="MF_01813"/>
    </source>
</evidence>
<comment type="pathway">
    <text evidence="6">Quinol/quinone metabolism; menaquinone biosynthesis; menaquinol from 1,4-dihydroxy-2-naphthoate: step 2/2.</text>
</comment>
<feature type="binding site" evidence="6">
    <location>
        <position position="93"/>
    </location>
    <ligand>
        <name>S-adenosyl-L-methionine</name>
        <dbReference type="ChEBI" id="CHEBI:59789"/>
    </ligand>
</feature>
<dbReference type="GO" id="GO:0009060">
    <property type="term" value="P:aerobic respiration"/>
    <property type="evidence" value="ECO:0007669"/>
    <property type="project" value="UniProtKB-UniRule"/>
</dbReference>
<dbReference type="PANTHER" id="PTHR43591">
    <property type="entry name" value="METHYLTRANSFERASE"/>
    <property type="match status" value="1"/>
</dbReference>
<accession>A0A0X8X6W9</accession>
<keyword evidence="5 6" id="KW-0949">S-adenosyl-L-methionine</keyword>
<comment type="function">
    <text evidence="6">Methyltransferase required for the conversion of demethylmenaquinol (DMKH2) to menaquinol (MKH2) and the conversion of 2-polyprenyl-6-methoxy-1,4-benzoquinol (DDMQH2) to 2-polyprenyl-3-methyl-6-methoxy-1,4-benzoquinol (DMQH2).</text>
</comment>
<dbReference type="Gene3D" id="3.40.50.150">
    <property type="entry name" value="Vaccinia Virus protein VP39"/>
    <property type="match status" value="1"/>
</dbReference>
<dbReference type="SUPFAM" id="SSF53335">
    <property type="entry name" value="S-adenosyl-L-methionine-dependent methyltransferases"/>
    <property type="match status" value="1"/>
</dbReference>
<dbReference type="PROSITE" id="PS51608">
    <property type="entry name" value="SAM_MT_UBIE"/>
    <property type="match status" value="1"/>
</dbReference>
<dbReference type="KEGG" id="hhk:HH1059_00220"/>
<dbReference type="CDD" id="cd02440">
    <property type="entry name" value="AdoMet_MTases"/>
    <property type="match status" value="1"/>
</dbReference>